<feature type="domain" description="C1q" evidence="4">
    <location>
        <begin position="1"/>
        <end position="96"/>
    </location>
</feature>
<dbReference type="Pfam" id="PF00386">
    <property type="entry name" value="C1q"/>
    <property type="match status" value="1"/>
</dbReference>
<dbReference type="Proteomes" id="UP000694680">
    <property type="component" value="Chromosome 14"/>
</dbReference>
<keyword evidence="2" id="KW-0964">Secreted</keyword>
<dbReference type="SMART" id="SM00110">
    <property type="entry name" value="C1Q"/>
    <property type="match status" value="1"/>
</dbReference>
<protein>
    <recommendedName>
        <fullName evidence="4">C1q domain-containing protein</fullName>
    </recommendedName>
</protein>
<dbReference type="PANTHER" id="PTHR22923">
    <property type="entry name" value="CEREBELLIN-RELATED"/>
    <property type="match status" value="1"/>
</dbReference>
<dbReference type="InterPro" id="IPR008983">
    <property type="entry name" value="Tumour_necrosis_fac-like_dom"/>
</dbReference>
<dbReference type="PANTHER" id="PTHR22923:SF102">
    <property type="entry name" value="CEREBELLIN 13-RELATED"/>
    <property type="match status" value="1"/>
</dbReference>
<evidence type="ECO:0000313" key="6">
    <source>
        <dbReference type="Proteomes" id="UP000694680"/>
    </source>
</evidence>
<dbReference type="Gene3D" id="2.60.120.40">
    <property type="match status" value="1"/>
</dbReference>
<reference evidence="5" key="2">
    <citation type="submission" date="2025-08" db="UniProtKB">
        <authorList>
            <consortium name="Ensembl"/>
        </authorList>
    </citation>
    <scope>IDENTIFICATION</scope>
</reference>
<reference evidence="5" key="1">
    <citation type="submission" date="2020-06" db="EMBL/GenBank/DDBJ databases">
        <authorList>
            <consortium name="Wellcome Sanger Institute Data Sharing"/>
        </authorList>
    </citation>
    <scope>NUCLEOTIDE SEQUENCE [LARGE SCALE GENOMIC DNA]</scope>
</reference>
<keyword evidence="6" id="KW-1185">Reference proteome</keyword>
<proteinExistence type="predicted"/>
<dbReference type="Ensembl" id="ENSGWIT00000009625.1">
    <property type="protein sequence ID" value="ENSGWIP00000008605.1"/>
    <property type="gene ID" value="ENSGWIG00000005126.1"/>
</dbReference>
<name>A0A8C5DNQ3_GOUWI</name>
<keyword evidence="3" id="KW-0732">Signal</keyword>
<evidence type="ECO:0000259" key="4">
    <source>
        <dbReference type="PROSITE" id="PS50871"/>
    </source>
</evidence>
<sequence>CSTGLFTAPVRGVYHFEFNIYGTSPYSSGAALMKNGQHICLAYESQPSGGSASSNGVTLLLEVGDVVFLRLWVNSMIRDNNNHFNTFSGHLYFTDN</sequence>
<dbReference type="GO" id="GO:0005576">
    <property type="term" value="C:extracellular region"/>
    <property type="evidence" value="ECO:0007669"/>
    <property type="project" value="UniProtKB-SubCell"/>
</dbReference>
<organism evidence="5 6">
    <name type="scientific">Gouania willdenowi</name>
    <name type="common">Blunt-snouted clingfish</name>
    <name type="synonym">Lepadogaster willdenowi</name>
    <dbReference type="NCBI Taxonomy" id="441366"/>
    <lineage>
        <taxon>Eukaryota</taxon>
        <taxon>Metazoa</taxon>
        <taxon>Chordata</taxon>
        <taxon>Craniata</taxon>
        <taxon>Vertebrata</taxon>
        <taxon>Euteleostomi</taxon>
        <taxon>Actinopterygii</taxon>
        <taxon>Neopterygii</taxon>
        <taxon>Teleostei</taxon>
        <taxon>Neoteleostei</taxon>
        <taxon>Acanthomorphata</taxon>
        <taxon>Ovalentaria</taxon>
        <taxon>Blenniimorphae</taxon>
        <taxon>Blenniiformes</taxon>
        <taxon>Gobiesocoidei</taxon>
        <taxon>Gobiesocidae</taxon>
        <taxon>Gobiesocinae</taxon>
        <taxon>Gouania</taxon>
    </lineage>
</organism>
<dbReference type="InterPro" id="IPR050822">
    <property type="entry name" value="Cerebellin_Synaptic_Org"/>
</dbReference>
<evidence type="ECO:0000256" key="3">
    <source>
        <dbReference type="ARBA" id="ARBA00022729"/>
    </source>
</evidence>
<dbReference type="SUPFAM" id="SSF49842">
    <property type="entry name" value="TNF-like"/>
    <property type="match status" value="1"/>
</dbReference>
<dbReference type="PRINTS" id="PR00007">
    <property type="entry name" value="COMPLEMNTC1Q"/>
</dbReference>
<evidence type="ECO:0000256" key="2">
    <source>
        <dbReference type="ARBA" id="ARBA00022525"/>
    </source>
</evidence>
<dbReference type="PROSITE" id="PS50871">
    <property type="entry name" value="C1Q"/>
    <property type="match status" value="1"/>
</dbReference>
<comment type="subcellular location">
    <subcellularLocation>
        <location evidence="1">Secreted</location>
    </subcellularLocation>
</comment>
<accession>A0A8C5DNQ3</accession>
<reference evidence="5" key="3">
    <citation type="submission" date="2025-09" db="UniProtKB">
        <authorList>
            <consortium name="Ensembl"/>
        </authorList>
    </citation>
    <scope>IDENTIFICATION</scope>
</reference>
<evidence type="ECO:0000313" key="5">
    <source>
        <dbReference type="Ensembl" id="ENSGWIP00000008605.1"/>
    </source>
</evidence>
<dbReference type="InterPro" id="IPR001073">
    <property type="entry name" value="C1q_dom"/>
</dbReference>
<evidence type="ECO:0000256" key="1">
    <source>
        <dbReference type="ARBA" id="ARBA00004613"/>
    </source>
</evidence>
<dbReference type="AlphaFoldDB" id="A0A8C5DNQ3"/>